<dbReference type="PANTHER" id="PTHR30265">
    <property type="entry name" value="RHO-INTERACTING TRANSCRIPTION TERMINATION FACTOR NUSG"/>
    <property type="match status" value="1"/>
</dbReference>
<dbReference type="CDD" id="cd09895">
    <property type="entry name" value="NGN_SP_UpxY"/>
    <property type="match status" value="1"/>
</dbReference>
<dbReference type="PANTHER" id="PTHR30265:SF4">
    <property type="entry name" value="KOW MOTIF FAMILY PROTEIN, EXPRESSED"/>
    <property type="match status" value="1"/>
</dbReference>
<organism evidence="5 6">
    <name type="scientific">Arcticibacter svalbardensis MN12-7</name>
    <dbReference type="NCBI Taxonomy" id="1150600"/>
    <lineage>
        <taxon>Bacteria</taxon>
        <taxon>Pseudomonadati</taxon>
        <taxon>Bacteroidota</taxon>
        <taxon>Sphingobacteriia</taxon>
        <taxon>Sphingobacteriales</taxon>
        <taxon>Sphingobacteriaceae</taxon>
        <taxon>Arcticibacter</taxon>
    </lineage>
</organism>
<dbReference type="GO" id="GO:0031564">
    <property type="term" value="P:transcription antitermination"/>
    <property type="evidence" value="ECO:0007669"/>
    <property type="project" value="UniProtKB-KW"/>
</dbReference>
<dbReference type="GO" id="GO:0006354">
    <property type="term" value="P:DNA-templated transcription elongation"/>
    <property type="evidence" value="ECO:0007669"/>
    <property type="project" value="InterPro"/>
</dbReference>
<dbReference type="eggNOG" id="COG0250">
    <property type="taxonomic scope" value="Bacteria"/>
</dbReference>
<dbReference type="STRING" id="1150600.ADIARSV_3487"/>
<keyword evidence="2" id="KW-0805">Transcription regulation</keyword>
<evidence type="ECO:0000313" key="5">
    <source>
        <dbReference type="EMBL" id="EOR93408.1"/>
    </source>
</evidence>
<comment type="caution">
    <text evidence="5">The sequence shown here is derived from an EMBL/GenBank/DDBJ whole genome shotgun (WGS) entry which is preliminary data.</text>
</comment>
<evidence type="ECO:0000256" key="3">
    <source>
        <dbReference type="ARBA" id="ARBA00023163"/>
    </source>
</evidence>
<evidence type="ECO:0000313" key="6">
    <source>
        <dbReference type="Proteomes" id="UP000014174"/>
    </source>
</evidence>
<evidence type="ECO:0000256" key="1">
    <source>
        <dbReference type="ARBA" id="ARBA00022814"/>
    </source>
</evidence>
<sequence>MESISQRSWFIAYTYPNFEKKIYGELIRKNLKAYLPMQRVIREWSDRKKEIQMPLFPNYIFINTTEKERISFFKINGILKFISFDGRPAVISDNEIVNIRRFEDTIFEVEPHLIEGEDVMIVKGPFTGLCGTLFSKKGKSRFGIRLLAINQSLSLEIDISCIRKI</sequence>
<dbReference type="Gene3D" id="3.30.70.940">
    <property type="entry name" value="NusG, N-terminal domain"/>
    <property type="match status" value="1"/>
</dbReference>
<keyword evidence="3" id="KW-0804">Transcription</keyword>
<dbReference type="RefSeq" id="WP_016196715.1">
    <property type="nucleotide sequence ID" value="NZ_AQPN01000116.1"/>
</dbReference>
<keyword evidence="6" id="KW-1185">Reference proteome</keyword>
<dbReference type="Pfam" id="PF02357">
    <property type="entry name" value="NusG"/>
    <property type="match status" value="1"/>
</dbReference>
<dbReference type="SUPFAM" id="SSF82679">
    <property type="entry name" value="N-utilization substance G protein NusG, N-terminal domain"/>
    <property type="match status" value="1"/>
</dbReference>
<feature type="domain" description="NusG-like N-terminal" evidence="4">
    <location>
        <begin position="6"/>
        <end position="103"/>
    </location>
</feature>
<dbReference type="InterPro" id="IPR036735">
    <property type="entry name" value="NGN_dom_sf"/>
</dbReference>
<protein>
    <submittedName>
        <fullName evidence="5">NusG antitermination factor</fullName>
    </submittedName>
</protein>
<dbReference type="InterPro" id="IPR043425">
    <property type="entry name" value="NusG-like"/>
</dbReference>
<dbReference type="OrthoDB" id="9796143at2"/>
<gene>
    <name evidence="5" type="ORF">ADIARSV_3487</name>
</gene>
<reference evidence="5 6" key="1">
    <citation type="journal article" date="2013" name="Genome Announc.">
        <title>Draft Genome Sequence of Arcticibacter svalbardensis Strain MN12-7T, a Member of the Family Sphingobacteriaceae Isolated from an Arctic Soil Sample.</title>
        <authorList>
            <person name="Shivaji S."/>
            <person name="Ara S."/>
            <person name="Prasad S."/>
            <person name="Manasa B.P."/>
            <person name="Begum Z."/>
            <person name="Singh A."/>
            <person name="Kumar Pinnaka A."/>
        </authorList>
    </citation>
    <scope>NUCLEOTIDE SEQUENCE [LARGE SCALE GENOMIC DNA]</scope>
    <source>
        <strain evidence="5 6">MN12-7</strain>
    </source>
</reference>
<keyword evidence="1" id="KW-0889">Transcription antitermination</keyword>
<evidence type="ECO:0000256" key="2">
    <source>
        <dbReference type="ARBA" id="ARBA00023015"/>
    </source>
</evidence>
<proteinExistence type="predicted"/>
<dbReference type="Proteomes" id="UP000014174">
    <property type="component" value="Unassembled WGS sequence"/>
</dbReference>
<name>R9GNV4_9SPHI</name>
<dbReference type="EMBL" id="AQPN01000116">
    <property type="protein sequence ID" value="EOR93408.1"/>
    <property type="molecule type" value="Genomic_DNA"/>
</dbReference>
<dbReference type="AlphaFoldDB" id="R9GNV4"/>
<accession>R9GNV4</accession>
<dbReference type="InterPro" id="IPR006645">
    <property type="entry name" value="NGN-like_dom"/>
</dbReference>
<evidence type="ECO:0000259" key="4">
    <source>
        <dbReference type="SMART" id="SM00738"/>
    </source>
</evidence>
<dbReference type="SMART" id="SM00738">
    <property type="entry name" value="NGN"/>
    <property type="match status" value="1"/>
</dbReference>
<dbReference type="NCBIfam" id="NF033644">
    <property type="entry name" value="antiterm_UpxY"/>
    <property type="match status" value="1"/>
</dbReference>